<sequence length="45" mass="4991">MKPLVAEGLTIESYACDAYTCGRKCPMIRQACVREGIEEERAANL</sequence>
<evidence type="ECO:0000313" key="2">
    <source>
        <dbReference type="Proteomes" id="UP000461730"/>
    </source>
</evidence>
<keyword evidence="2" id="KW-1185">Reference proteome</keyword>
<dbReference type="RefSeq" id="WP_157308381.1">
    <property type="nucleotide sequence ID" value="NZ_WRXN01000011.1"/>
</dbReference>
<dbReference type="Proteomes" id="UP000461730">
    <property type="component" value="Unassembled WGS sequence"/>
</dbReference>
<organism evidence="1 2">
    <name type="scientific">Chitinophaga tropicalis</name>
    <dbReference type="NCBI Taxonomy" id="2683588"/>
    <lineage>
        <taxon>Bacteria</taxon>
        <taxon>Pseudomonadati</taxon>
        <taxon>Bacteroidota</taxon>
        <taxon>Chitinophagia</taxon>
        <taxon>Chitinophagales</taxon>
        <taxon>Chitinophagaceae</taxon>
        <taxon>Chitinophaga</taxon>
    </lineage>
</organism>
<accession>A0A7K1U996</accession>
<proteinExistence type="predicted"/>
<protein>
    <submittedName>
        <fullName evidence="1">Uncharacterized protein</fullName>
    </submittedName>
</protein>
<dbReference type="EMBL" id="WRXN01000011">
    <property type="protein sequence ID" value="MVT10942.1"/>
    <property type="molecule type" value="Genomic_DNA"/>
</dbReference>
<evidence type="ECO:0000313" key="1">
    <source>
        <dbReference type="EMBL" id="MVT10942.1"/>
    </source>
</evidence>
<name>A0A7K1U996_9BACT</name>
<reference evidence="1 2" key="1">
    <citation type="submission" date="2019-12" db="EMBL/GenBank/DDBJ databases">
        <title>Chitinophaga sp. strain ysch24 (GDMCC 1.1355), whole genome shotgun sequence.</title>
        <authorList>
            <person name="Zhang X."/>
        </authorList>
    </citation>
    <scope>NUCLEOTIDE SEQUENCE [LARGE SCALE GENOMIC DNA]</scope>
    <source>
        <strain evidence="2">ysch24</strain>
    </source>
</reference>
<gene>
    <name evidence="1" type="ORF">GO493_21930</name>
</gene>
<dbReference type="AlphaFoldDB" id="A0A7K1U996"/>
<comment type="caution">
    <text evidence="1">The sequence shown here is derived from an EMBL/GenBank/DDBJ whole genome shotgun (WGS) entry which is preliminary data.</text>
</comment>